<dbReference type="CDD" id="cd06579">
    <property type="entry name" value="TM_PBP1_transp_AraH_like"/>
    <property type="match status" value="1"/>
</dbReference>
<evidence type="ECO:0000256" key="1">
    <source>
        <dbReference type="ARBA" id="ARBA00004651"/>
    </source>
</evidence>
<name>A0A402D2R8_9BACT</name>
<evidence type="ECO:0000313" key="7">
    <source>
        <dbReference type="Proteomes" id="UP000287394"/>
    </source>
</evidence>
<dbReference type="Proteomes" id="UP000287394">
    <property type="component" value="Chromosome"/>
</dbReference>
<gene>
    <name evidence="6" type="ORF">CCAX7_19610</name>
</gene>
<dbReference type="EMBL" id="AP025739">
    <property type="protein sequence ID" value="BDI29910.1"/>
    <property type="molecule type" value="Genomic_DNA"/>
</dbReference>
<evidence type="ECO:0000313" key="6">
    <source>
        <dbReference type="EMBL" id="BDI29910.1"/>
    </source>
</evidence>
<evidence type="ECO:0000256" key="2">
    <source>
        <dbReference type="ARBA" id="ARBA00022475"/>
    </source>
</evidence>
<evidence type="ECO:0000256" key="3">
    <source>
        <dbReference type="ARBA" id="ARBA00022692"/>
    </source>
</evidence>
<dbReference type="PANTHER" id="PTHR32196">
    <property type="entry name" value="ABC TRANSPORTER PERMEASE PROTEIN YPHD-RELATED-RELATED"/>
    <property type="match status" value="1"/>
</dbReference>
<dbReference type="GO" id="GO:0022857">
    <property type="term" value="F:transmembrane transporter activity"/>
    <property type="evidence" value="ECO:0007669"/>
    <property type="project" value="InterPro"/>
</dbReference>
<dbReference type="AlphaFoldDB" id="A0A402D2R8"/>
<evidence type="ECO:0000256" key="4">
    <source>
        <dbReference type="ARBA" id="ARBA00022989"/>
    </source>
</evidence>
<protein>
    <submittedName>
        <fullName evidence="6">Ribose ABC transporter permease</fullName>
    </submittedName>
</protein>
<keyword evidence="7" id="KW-1185">Reference proteome</keyword>
<accession>A0A402D2R8</accession>
<keyword evidence="2" id="KW-1003">Cell membrane</keyword>
<keyword evidence="3" id="KW-0812">Transmembrane</keyword>
<comment type="subcellular location">
    <subcellularLocation>
        <location evidence="1">Cell membrane</location>
        <topology evidence="1">Multi-pass membrane protein</topology>
    </subcellularLocation>
</comment>
<dbReference type="GO" id="GO:0005886">
    <property type="term" value="C:plasma membrane"/>
    <property type="evidence" value="ECO:0007669"/>
    <property type="project" value="UniProtKB-SubCell"/>
</dbReference>
<dbReference type="OrthoDB" id="45037at2"/>
<dbReference type="PANTHER" id="PTHR32196:SF72">
    <property type="entry name" value="RIBOSE IMPORT PERMEASE PROTEIN RBSC"/>
    <property type="match status" value="1"/>
</dbReference>
<reference evidence="6 7" key="1">
    <citation type="journal article" date="2019" name="Int. J. Syst. Evol. Microbiol.">
        <title>Capsulimonas corticalis gen. nov., sp. nov., an aerobic capsulated bacterium, of a novel bacterial order, Capsulimonadales ord. nov., of the class Armatimonadia of the phylum Armatimonadetes.</title>
        <authorList>
            <person name="Li J."/>
            <person name="Kudo C."/>
            <person name="Tonouchi A."/>
        </authorList>
    </citation>
    <scope>NUCLEOTIDE SEQUENCE [LARGE SCALE GENOMIC DNA]</scope>
    <source>
        <strain evidence="6 7">AX-7</strain>
    </source>
</reference>
<dbReference type="Pfam" id="PF02653">
    <property type="entry name" value="BPD_transp_2"/>
    <property type="match status" value="1"/>
</dbReference>
<organism evidence="6 7">
    <name type="scientific">Capsulimonas corticalis</name>
    <dbReference type="NCBI Taxonomy" id="2219043"/>
    <lineage>
        <taxon>Bacteria</taxon>
        <taxon>Bacillati</taxon>
        <taxon>Armatimonadota</taxon>
        <taxon>Armatimonadia</taxon>
        <taxon>Capsulimonadales</taxon>
        <taxon>Capsulimonadaceae</taxon>
        <taxon>Capsulimonas</taxon>
    </lineage>
</organism>
<proteinExistence type="predicted"/>
<sequence length="348" mass="35176">MSQPMSSPIVSEPHHDRAAARAARLRGGRTAPRWVSAGGVFLLVAALAVLGRILSPDFLTAGNLLNMLRAVTLLGIVAIGATFVTYSGHYVDLSTPAIMASAGIVTVAALPLGIAPALACGLLAGVAVGAINGAVVGYLRLNPIIWTLAMASMIDGAIRWGFHGQQVYPNEGTAAGRIMVSMYAAQLPGGVPVIVAVLGALAILGWFLMNSTAFGARVRLVGAAYEAARMTGLDVRALVALAFVVSSATAAVGGILLTSLNKVGAAYIGSGYDFMAVTAVVIGGVTLNGGRGSIPGALGGVLVIGLLRNIMTLIGIGSFGQLIVQGIVFIAAVGASAYSLRKAGRDDS</sequence>
<evidence type="ECO:0000256" key="5">
    <source>
        <dbReference type="ARBA" id="ARBA00023136"/>
    </source>
</evidence>
<keyword evidence="5" id="KW-0472">Membrane</keyword>
<keyword evidence="4" id="KW-1133">Transmembrane helix</keyword>
<dbReference type="KEGG" id="ccot:CCAX7_19610"/>
<dbReference type="InterPro" id="IPR001851">
    <property type="entry name" value="ABC_transp_permease"/>
</dbReference>